<dbReference type="Ensembl" id="ENSAMXT00005022600.1">
    <property type="protein sequence ID" value="ENSAMXP00005020442.1"/>
    <property type="gene ID" value="ENSAMXG00005010596.1"/>
</dbReference>
<name>A0A8B9JEQ1_ASTMX</name>
<evidence type="ECO:0000313" key="11">
    <source>
        <dbReference type="Ensembl" id="ENSAMXP00005020442.1"/>
    </source>
</evidence>
<evidence type="ECO:0000256" key="4">
    <source>
        <dbReference type="ARBA" id="ARBA00023242"/>
    </source>
</evidence>
<dbReference type="GO" id="GO:0005634">
    <property type="term" value="C:nucleus"/>
    <property type="evidence" value="ECO:0007669"/>
    <property type="project" value="UniProtKB-SubCell"/>
</dbReference>
<dbReference type="PROSITE" id="PS50071">
    <property type="entry name" value="HOMEOBOX_2"/>
    <property type="match status" value="1"/>
</dbReference>
<dbReference type="InterPro" id="IPR020479">
    <property type="entry name" value="HD_metazoa"/>
</dbReference>
<comment type="subcellular location">
    <subcellularLocation>
        <location evidence="1 6 7">Nucleus</location>
    </subcellularLocation>
</comment>
<dbReference type="GO" id="GO:0003677">
    <property type="term" value="F:DNA binding"/>
    <property type="evidence" value="ECO:0007669"/>
    <property type="project" value="UniProtKB-UniRule"/>
</dbReference>
<evidence type="ECO:0000313" key="12">
    <source>
        <dbReference type="Proteomes" id="UP000694621"/>
    </source>
</evidence>
<dbReference type="PANTHER" id="PTHR24333">
    <property type="entry name" value="HOMEO BOX HB9 LIKE A-RELATED"/>
    <property type="match status" value="1"/>
</dbReference>
<keyword evidence="2 6" id="KW-0238">DNA-binding</keyword>
<dbReference type="GeneID" id="107197447"/>
<sequence length="197" mass="22097">MEQDPKLQPSNISSSTSFSILDILDPNKFTGSPKTAVYAEFSSTSDSINGEESPADTDSLSAPDSPAPDSPVPTRKARRIRTAFTLEQLRVLERSFQSSHYLSVLERHVIASALRLSETQVKIWFQNRRTKWKKSREGQGSEEQSHFTIIPPAVIQNLPFTPTLSTCHQPAPASLHYHPSQSYSYPPSYTYTALTYY</sequence>
<dbReference type="InterPro" id="IPR001356">
    <property type="entry name" value="HD"/>
</dbReference>
<evidence type="ECO:0000313" key="13">
    <source>
        <dbReference type="Proteomes" id="UP000752171"/>
    </source>
</evidence>
<feature type="DNA-binding region" description="Homeobox" evidence="6">
    <location>
        <begin position="77"/>
        <end position="136"/>
    </location>
</feature>
<evidence type="ECO:0000256" key="3">
    <source>
        <dbReference type="ARBA" id="ARBA00023155"/>
    </source>
</evidence>
<accession>A0A8B9JEQ1</accession>
<dbReference type="Proteomes" id="UP000694621">
    <property type="component" value="Unplaced"/>
</dbReference>
<dbReference type="InterPro" id="IPR009057">
    <property type="entry name" value="Homeodomain-like_sf"/>
</dbReference>
<evidence type="ECO:0000256" key="7">
    <source>
        <dbReference type="RuleBase" id="RU000682"/>
    </source>
</evidence>
<dbReference type="Pfam" id="PF00046">
    <property type="entry name" value="Homeodomain"/>
    <property type="match status" value="1"/>
</dbReference>
<dbReference type="PRINTS" id="PR00024">
    <property type="entry name" value="HOMEOBOX"/>
</dbReference>
<evidence type="ECO:0000256" key="2">
    <source>
        <dbReference type="ARBA" id="ARBA00023125"/>
    </source>
</evidence>
<evidence type="ECO:0000256" key="1">
    <source>
        <dbReference type="ARBA" id="ARBA00004123"/>
    </source>
</evidence>
<organism evidence="11 12">
    <name type="scientific">Astyanax mexicanus</name>
    <name type="common">Blind cave fish</name>
    <name type="synonym">Astyanax fasciatus mexicanus</name>
    <dbReference type="NCBI Taxonomy" id="7994"/>
    <lineage>
        <taxon>Eukaryota</taxon>
        <taxon>Metazoa</taxon>
        <taxon>Chordata</taxon>
        <taxon>Craniata</taxon>
        <taxon>Vertebrata</taxon>
        <taxon>Euteleostomi</taxon>
        <taxon>Actinopterygii</taxon>
        <taxon>Neopterygii</taxon>
        <taxon>Teleostei</taxon>
        <taxon>Ostariophysi</taxon>
        <taxon>Characiformes</taxon>
        <taxon>Characoidei</taxon>
        <taxon>Acestrorhamphidae</taxon>
        <taxon>Acestrorhamphinae</taxon>
        <taxon>Astyanax</taxon>
    </lineage>
</organism>
<dbReference type="Proteomes" id="UP000752171">
    <property type="component" value="Unassembled WGS sequence"/>
</dbReference>
<keyword evidence="3 6" id="KW-0371">Homeobox</keyword>
<protein>
    <submittedName>
        <fullName evidence="10">Homeobox protein CHOX-7-like</fullName>
    </submittedName>
</protein>
<evidence type="ECO:0000256" key="5">
    <source>
        <dbReference type="ARBA" id="ARBA00038196"/>
    </source>
</evidence>
<dbReference type="CDD" id="cd00086">
    <property type="entry name" value="homeodomain"/>
    <property type="match status" value="1"/>
</dbReference>
<keyword evidence="4 6" id="KW-0539">Nucleus</keyword>
<dbReference type="SMART" id="SM00389">
    <property type="entry name" value="HOX"/>
    <property type="match status" value="1"/>
</dbReference>
<feature type="domain" description="Homeobox" evidence="9">
    <location>
        <begin position="75"/>
        <end position="135"/>
    </location>
</feature>
<gene>
    <name evidence="10" type="primary">PNX</name>
    <name evidence="10" type="ORF">AMEX_G23010</name>
</gene>
<dbReference type="AlphaFoldDB" id="A0A8B9JEQ1"/>
<dbReference type="KEGG" id="amex:107197447"/>
<dbReference type="InterPro" id="IPR017970">
    <property type="entry name" value="Homeobox_CS"/>
</dbReference>
<dbReference type="OrthoDB" id="6159439at2759"/>
<dbReference type="GO" id="GO:0000981">
    <property type="term" value="F:DNA-binding transcription factor activity, RNA polymerase II-specific"/>
    <property type="evidence" value="ECO:0007669"/>
    <property type="project" value="InterPro"/>
</dbReference>
<comment type="similarity">
    <text evidence="5">Belongs to the BAR homeobox family.</text>
</comment>
<dbReference type="InterPro" id="IPR050848">
    <property type="entry name" value="Homeobox_TF"/>
</dbReference>
<proteinExistence type="inferred from homology"/>
<evidence type="ECO:0000313" key="10">
    <source>
        <dbReference type="EMBL" id="KAG9263019.1"/>
    </source>
</evidence>
<dbReference type="PROSITE" id="PS00027">
    <property type="entry name" value="HOMEOBOX_1"/>
    <property type="match status" value="1"/>
</dbReference>
<reference evidence="11" key="2">
    <citation type="submission" date="2025-05" db="UniProtKB">
        <authorList>
            <consortium name="Ensembl"/>
        </authorList>
    </citation>
    <scope>IDENTIFICATION</scope>
</reference>
<dbReference type="CTD" id="352939"/>
<evidence type="ECO:0000259" key="9">
    <source>
        <dbReference type="PROSITE" id="PS50071"/>
    </source>
</evidence>
<feature type="region of interest" description="Disordered" evidence="8">
    <location>
        <begin position="43"/>
        <end position="76"/>
    </location>
</feature>
<dbReference type="EMBL" id="JAICCE010000020">
    <property type="protein sequence ID" value="KAG9263019.1"/>
    <property type="molecule type" value="Genomic_DNA"/>
</dbReference>
<dbReference type="SUPFAM" id="SSF46689">
    <property type="entry name" value="Homeodomain-like"/>
    <property type="match status" value="1"/>
</dbReference>
<dbReference type="Gene3D" id="1.10.10.60">
    <property type="entry name" value="Homeodomain-like"/>
    <property type="match status" value="1"/>
</dbReference>
<evidence type="ECO:0000256" key="8">
    <source>
        <dbReference type="SAM" id="MobiDB-lite"/>
    </source>
</evidence>
<reference evidence="10 13" key="1">
    <citation type="submission" date="2021-07" db="EMBL/GenBank/DDBJ databases">
        <authorList>
            <person name="Imarazene B."/>
            <person name="Zahm M."/>
            <person name="Klopp C."/>
            <person name="Cabau C."/>
            <person name="Beille S."/>
            <person name="Jouanno E."/>
            <person name="Castinel A."/>
            <person name="Lluch J."/>
            <person name="Gil L."/>
            <person name="Kuchtly C."/>
            <person name="Lopez Roques C."/>
            <person name="Donnadieu C."/>
            <person name="Parrinello H."/>
            <person name="Journot L."/>
            <person name="Du K."/>
            <person name="Schartl M."/>
            <person name="Retaux S."/>
            <person name="Guiguen Y."/>
        </authorList>
    </citation>
    <scope>NUCLEOTIDE SEQUENCE [LARGE SCALE GENOMIC DNA]</scope>
    <source>
        <strain evidence="10">Pach_M1</strain>
        <tissue evidence="10">Testis</tissue>
    </source>
</reference>
<dbReference type="PANTHER" id="PTHR24333:SF5">
    <property type="entry name" value="VENT HOMEOBOX"/>
    <property type="match status" value="1"/>
</dbReference>
<evidence type="ECO:0000256" key="6">
    <source>
        <dbReference type="PROSITE-ProRule" id="PRU00108"/>
    </source>
</evidence>